<accession>A0AAF5CT63</accession>
<evidence type="ECO:0000256" key="1">
    <source>
        <dbReference type="ARBA" id="ARBA00038178"/>
    </source>
</evidence>
<keyword evidence="3" id="KW-1185">Reference proteome</keyword>
<dbReference type="GO" id="GO:0005737">
    <property type="term" value="C:cytoplasm"/>
    <property type="evidence" value="ECO:0007669"/>
    <property type="project" value="TreeGrafter"/>
</dbReference>
<evidence type="ECO:0000313" key="3">
    <source>
        <dbReference type="Proteomes" id="UP000035681"/>
    </source>
</evidence>
<dbReference type="PANTHER" id="PTHR31017:SF1">
    <property type="entry name" value="LATE SECRETORY PATHWAY PROTEIN AVL9 HOMOLOG"/>
    <property type="match status" value="1"/>
</dbReference>
<dbReference type="GO" id="GO:0004867">
    <property type="term" value="F:serine-type endopeptidase inhibitor activity"/>
    <property type="evidence" value="ECO:0007669"/>
    <property type="project" value="InterPro"/>
</dbReference>
<dbReference type="InterPro" id="IPR018307">
    <property type="entry name" value="ABL9/DENND6_dom"/>
</dbReference>
<dbReference type="Proteomes" id="UP000035681">
    <property type="component" value="Unplaced"/>
</dbReference>
<organism evidence="3 4">
    <name type="scientific">Strongyloides stercoralis</name>
    <name type="common">Threadworm</name>
    <dbReference type="NCBI Taxonomy" id="6248"/>
    <lineage>
        <taxon>Eukaryota</taxon>
        <taxon>Metazoa</taxon>
        <taxon>Ecdysozoa</taxon>
        <taxon>Nematoda</taxon>
        <taxon>Chromadorea</taxon>
        <taxon>Rhabditida</taxon>
        <taxon>Tylenchina</taxon>
        <taxon>Panagrolaimomorpha</taxon>
        <taxon>Strongyloidoidea</taxon>
        <taxon>Strongyloididae</taxon>
        <taxon>Strongyloides</taxon>
    </lineage>
</organism>
<dbReference type="InterPro" id="IPR051731">
    <property type="entry name" value="DENND11/AVL9_GEFs"/>
</dbReference>
<feature type="domain" description="UDENN" evidence="2">
    <location>
        <begin position="6"/>
        <end position="457"/>
    </location>
</feature>
<dbReference type="InterPro" id="IPR037516">
    <property type="entry name" value="Tripartite_DENN"/>
</dbReference>
<dbReference type="InterPro" id="IPR002223">
    <property type="entry name" value="Kunitz_BPTI"/>
</dbReference>
<sequence>MTSAILHVIVVGFHHKKGCQIEYCYPPINNSSSPKEEDIPKEWIYLPSLALPDGAHNVDKDVVYFLLPSLEEHNRSVFGISCYRQIAADELVTKEKDVTRSTVQKSVCIISRIPLYGSLLSKLEIITEAYFNEKDFSKVDVLKHMYTNLSDMFNVNVKDDETIIEAADIPLSCMLNTFKGRVLMLFKLLLLEKKVMFNIFPAHKLGNALFGLISLFPLITQNGLFEAADYSVLQKKNNLTENENEEDKLKTSTWSTMDVDDWGFPLSLFVKGYLFHPYLSICYMDMIKSHNIRAFCIGTTNTLFTHRRELFDIMITLNEDDDLVIDYLDPDLKKKLHLTTADLRFADYISKQSSCQGNEITWEGSDDWIRFQFRAYLLSLLSTSISEDKDLLDDFNSDFINEWKCTLNYRIWRSKSHPGFDGILPNHPFARQLNIGDIKLKMSQHITDSEGGRRFVNNIATTSKYVSDAGSKVKSSISSWFKECDNDHDCTKVWPTSYCKSGRCSCRDNYIRRRSNNKAGWTCLLLMDANTGMIGPPATCPYPEGTGYQFILQGDLPTAVGKAVFCSTKKGIGCPVGGYECVQVISFFMRDKTFDGICCPGKDIVCSQRRSSFTDVEDDEDGWLVRWHYIGDDCRSFKWNPEIKTTANIFITKEDCLSTCLGL</sequence>
<evidence type="ECO:0000259" key="2">
    <source>
        <dbReference type="PROSITE" id="PS50211"/>
    </source>
</evidence>
<dbReference type="PANTHER" id="PTHR31017">
    <property type="entry name" value="LATE SECRETORY PATHWAY PROTEIN AVL9-RELATED"/>
    <property type="match status" value="1"/>
</dbReference>
<protein>
    <submittedName>
        <fullName evidence="4">Thioredoxin-like protein</fullName>
    </submittedName>
</protein>
<proteinExistence type="inferred from homology"/>
<comment type="similarity">
    <text evidence="1">Belongs to the AVL9 family.</text>
</comment>
<dbReference type="SMART" id="SM00131">
    <property type="entry name" value="KU"/>
    <property type="match status" value="1"/>
</dbReference>
<dbReference type="SUPFAM" id="SSF57362">
    <property type="entry name" value="BPTI-like"/>
    <property type="match status" value="1"/>
</dbReference>
<dbReference type="Pfam" id="PF09794">
    <property type="entry name" value="Avl9"/>
    <property type="match status" value="1"/>
</dbReference>
<dbReference type="PROSITE" id="PS50211">
    <property type="entry name" value="DENN"/>
    <property type="match status" value="1"/>
</dbReference>
<dbReference type="InterPro" id="IPR036880">
    <property type="entry name" value="Kunitz_BPTI_sf"/>
</dbReference>
<name>A0AAF5CT63_STRER</name>
<dbReference type="WBParaSite" id="TCONS_00001366.p1">
    <property type="protein sequence ID" value="TCONS_00001366.p1"/>
    <property type="gene ID" value="XLOC_001261"/>
</dbReference>
<evidence type="ECO:0000313" key="4">
    <source>
        <dbReference type="WBParaSite" id="TCONS_00001366.p1"/>
    </source>
</evidence>
<reference evidence="4" key="1">
    <citation type="submission" date="2024-02" db="UniProtKB">
        <authorList>
            <consortium name="WormBaseParasite"/>
        </authorList>
    </citation>
    <scope>IDENTIFICATION</scope>
</reference>
<dbReference type="AlphaFoldDB" id="A0AAF5CT63"/>